<evidence type="ECO:0000256" key="8">
    <source>
        <dbReference type="ARBA" id="ARBA00023136"/>
    </source>
</evidence>
<evidence type="ECO:0000256" key="9">
    <source>
        <dbReference type="ARBA" id="ARBA00023180"/>
    </source>
</evidence>
<keyword evidence="7 10" id="KW-1133">Transmembrane helix</keyword>
<dbReference type="UniPathway" id="UPA00196"/>
<dbReference type="AlphaFoldDB" id="A0A0G2E5L9"/>
<name>A0A0G2E5L9_PHACM</name>
<comment type="similarity">
    <text evidence="3">Belongs to the PIGS family.</text>
</comment>
<dbReference type="PANTHER" id="PTHR21072:SF13">
    <property type="entry name" value="GPI TRANSAMIDASE COMPONENT PIG-S"/>
    <property type="match status" value="1"/>
</dbReference>
<keyword evidence="6" id="KW-0256">Endoplasmic reticulum</keyword>
<evidence type="ECO:0000313" key="12">
    <source>
        <dbReference type="Proteomes" id="UP000053317"/>
    </source>
</evidence>
<gene>
    <name evidence="11" type="ORF">UCRPC4_g05212</name>
</gene>
<evidence type="ECO:0000256" key="4">
    <source>
        <dbReference type="ARBA" id="ARBA00022502"/>
    </source>
</evidence>
<comment type="caution">
    <text evidence="11">The sequence shown here is derived from an EMBL/GenBank/DDBJ whole genome shotgun (WGS) entry which is preliminary data.</text>
</comment>
<reference evidence="11 12" key="1">
    <citation type="submission" date="2015-05" db="EMBL/GenBank/DDBJ databases">
        <title>Distinctive expansion of gene families associated with plant cell wall degradation and secondary metabolism in the genomes of grapevine trunk pathogens.</title>
        <authorList>
            <person name="Lawrence D.P."/>
            <person name="Travadon R."/>
            <person name="Rolshausen P.E."/>
            <person name="Baumgartner K."/>
        </authorList>
    </citation>
    <scope>NUCLEOTIDE SEQUENCE [LARGE SCALE GENOMIC DNA]</scope>
    <source>
        <strain evidence="11">UCRPC4</strain>
    </source>
</reference>
<reference evidence="11 12" key="2">
    <citation type="submission" date="2015-05" db="EMBL/GenBank/DDBJ databases">
        <authorList>
            <person name="Morales-Cruz A."/>
            <person name="Amrine K.C."/>
            <person name="Cantu D."/>
        </authorList>
    </citation>
    <scope>NUCLEOTIDE SEQUENCE [LARGE SCALE GENOMIC DNA]</scope>
    <source>
        <strain evidence="11">UCRPC4</strain>
    </source>
</reference>
<sequence>MDAHKGGAIILGGYSLSWSAHVVEDNFDISSTATLPGNARLGPRQYDLNEFSPHHLRLRLISAKDVDSGSGNRGCGLEETDAQAEPALTVKLDPREGHQPDLRLDNFSLDGNLLYTPSQLPSQSSSMSQLSAYLANKLHTLFIEEQASIAYKFASQSAGQATRSNGNPSAFTRSLPKGLYEKISSRDTRSFPYSNTFHLTFSLFSAGATPSSWDIADALETHIQPWVEALSSISEFTINSQIQLYSQFSPSVRLIEDGATNSTRVAQADLSAFINAAEWPLSPSIGSAGPTINFVLYIPSIAQSPLTIADTNGATEWLIPQWGGVAIYNPMVTHDGARTVPHHVDTKAVAAAFTTFRAQLLALLGLPGDHEVPLPLRIQSLRRLQTTALFLSASSTLGSLARLTQSLPSIPIPLSVSRSVESTINHLAKTCSALALGHFDDALRQAREAEKEAEKAFFEKSMVGQVYFPDEHKVAVYLPLLGPISFPLILGLVKEIKRFISLRRAKS</sequence>
<evidence type="ECO:0000256" key="1">
    <source>
        <dbReference type="ARBA" id="ARBA00004477"/>
    </source>
</evidence>
<protein>
    <submittedName>
        <fullName evidence="11">Putative gpi transamidase component pig</fullName>
    </submittedName>
</protein>
<feature type="transmembrane region" description="Helical" evidence="10">
    <location>
        <begin position="474"/>
        <end position="493"/>
    </location>
</feature>
<dbReference type="PANTHER" id="PTHR21072">
    <property type="entry name" value="GPI TRANSAMIDASE COMPONENT PIG-S"/>
    <property type="match status" value="1"/>
</dbReference>
<keyword evidence="4" id="KW-0337">GPI-anchor biosynthesis</keyword>
<keyword evidence="12" id="KW-1185">Reference proteome</keyword>
<evidence type="ECO:0000256" key="5">
    <source>
        <dbReference type="ARBA" id="ARBA00022692"/>
    </source>
</evidence>
<comment type="pathway">
    <text evidence="2">Glycolipid biosynthesis; glycosylphosphatidylinositol-anchor biosynthesis.</text>
</comment>
<dbReference type="GO" id="GO:0042765">
    <property type="term" value="C:GPI-anchor transamidase complex"/>
    <property type="evidence" value="ECO:0007669"/>
    <property type="project" value="InterPro"/>
</dbReference>
<comment type="subcellular location">
    <subcellularLocation>
        <location evidence="1">Endoplasmic reticulum membrane</location>
        <topology evidence="1">Multi-pass membrane protein</topology>
    </subcellularLocation>
</comment>
<dbReference type="Pfam" id="PF10510">
    <property type="entry name" value="PIG-S"/>
    <property type="match status" value="1"/>
</dbReference>
<dbReference type="OrthoDB" id="28748at2759"/>
<dbReference type="GO" id="GO:0016255">
    <property type="term" value="P:attachment of GPI anchor to protein"/>
    <property type="evidence" value="ECO:0007669"/>
    <property type="project" value="InterPro"/>
</dbReference>
<accession>A0A0G2E5L9</accession>
<organism evidence="11 12">
    <name type="scientific">Phaeomoniella chlamydospora</name>
    <name type="common">Phaeoacremonium chlamydosporum</name>
    <dbReference type="NCBI Taxonomy" id="158046"/>
    <lineage>
        <taxon>Eukaryota</taxon>
        <taxon>Fungi</taxon>
        <taxon>Dikarya</taxon>
        <taxon>Ascomycota</taxon>
        <taxon>Pezizomycotina</taxon>
        <taxon>Eurotiomycetes</taxon>
        <taxon>Chaetothyriomycetidae</taxon>
        <taxon>Phaeomoniellales</taxon>
        <taxon>Phaeomoniellaceae</taxon>
        <taxon>Phaeomoniella</taxon>
    </lineage>
</organism>
<dbReference type="InterPro" id="IPR019540">
    <property type="entry name" value="PtdIno-glycan_biosynth_class_S"/>
</dbReference>
<keyword evidence="8 10" id="KW-0472">Membrane</keyword>
<evidence type="ECO:0000256" key="3">
    <source>
        <dbReference type="ARBA" id="ARBA00005316"/>
    </source>
</evidence>
<evidence type="ECO:0000256" key="2">
    <source>
        <dbReference type="ARBA" id="ARBA00004687"/>
    </source>
</evidence>
<proteinExistence type="inferred from homology"/>
<evidence type="ECO:0000256" key="7">
    <source>
        <dbReference type="ARBA" id="ARBA00022989"/>
    </source>
</evidence>
<dbReference type="Proteomes" id="UP000053317">
    <property type="component" value="Unassembled WGS sequence"/>
</dbReference>
<evidence type="ECO:0000256" key="10">
    <source>
        <dbReference type="SAM" id="Phobius"/>
    </source>
</evidence>
<evidence type="ECO:0000256" key="6">
    <source>
        <dbReference type="ARBA" id="ARBA00022824"/>
    </source>
</evidence>
<dbReference type="GO" id="GO:0006506">
    <property type="term" value="P:GPI anchor biosynthetic process"/>
    <property type="evidence" value="ECO:0007669"/>
    <property type="project" value="UniProtKB-UniPathway"/>
</dbReference>
<dbReference type="EMBL" id="LCWF01000133">
    <property type="protein sequence ID" value="KKY18009.1"/>
    <property type="molecule type" value="Genomic_DNA"/>
</dbReference>
<evidence type="ECO:0000313" key="11">
    <source>
        <dbReference type="EMBL" id="KKY18009.1"/>
    </source>
</evidence>
<keyword evidence="9" id="KW-0325">Glycoprotein</keyword>
<keyword evidence="5 10" id="KW-0812">Transmembrane</keyword>